<protein>
    <submittedName>
        <fullName evidence="3">Uncharacterized protein</fullName>
    </submittedName>
</protein>
<feature type="signal peptide" evidence="2">
    <location>
        <begin position="1"/>
        <end position="21"/>
    </location>
</feature>
<keyword evidence="4" id="KW-1185">Reference proteome</keyword>
<name>A0AAV1IIP7_9CHLO</name>
<evidence type="ECO:0000313" key="4">
    <source>
        <dbReference type="Proteomes" id="UP001314263"/>
    </source>
</evidence>
<reference evidence="3 4" key="1">
    <citation type="submission" date="2023-10" db="EMBL/GenBank/DDBJ databases">
        <authorList>
            <person name="Maclean D."/>
            <person name="Macfadyen A."/>
        </authorList>
    </citation>
    <scope>NUCLEOTIDE SEQUENCE [LARGE SCALE GENOMIC DNA]</scope>
</reference>
<feature type="region of interest" description="Disordered" evidence="1">
    <location>
        <begin position="52"/>
        <end position="163"/>
    </location>
</feature>
<keyword evidence="2" id="KW-0732">Signal</keyword>
<organism evidence="3 4">
    <name type="scientific">Coccomyxa viridis</name>
    <dbReference type="NCBI Taxonomy" id="1274662"/>
    <lineage>
        <taxon>Eukaryota</taxon>
        <taxon>Viridiplantae</taxon>
        <taxon>Chlorophyta</taxon>
        <taxon>core chlorophytes</taxon>
        <taxon>Trebouxiophyceae</taxon>
        <taxon>Trebouxiophyceae incertae sedis</taxon>
        <taxon>Coccomyxaceae</taxon>
        <taxon>Coccomyxa</taxon>
    </lineage>
</organism>
<gene>
    <name evidence="3" type="ORF">CVIRNUC_009113</name>
</gene>
<evidence type="ECO:0000256" key="2">
    <source>
        <dbReference type="SAM" id="SignalP"/>
    </source>
</evidence>
<evidence type="ECO:0000313" key="3">
    <source>
        <dbReference type="EMBL" id="CAK0785900.1"/>
    </source>
</evidence>
<feature type="chain" id="PRO_5043550275" evidence="2">
    <location>
        <begin position="22"/>
        <end position="163"/>
    </location>
</feature>
<dbReference type="EMBL" id="CAUYUE010000013">
    <property type="protein sequence ID" value="CAK0785900.1"/>
    <property type="molecule type" value="Genomic_DNA"/>
</dbReference>
<sequence length="163" mass="16399">MATLLPLEMLACVVDLDSASGGATPPPGSTRRLLTDDALEKQAVEVRQAFASYEAKKGAKPRASTHASPPTGSPGHMHIPGASAPSALTTQHPTLPAPMLAPVAIAPREPAAVAPVARHTAHTPPQSAPVVPESRAAAAAPASSSDTMHSMHGAPIAAQSAQP</sequence>
<evidence type="ECO:0000256" key="1">
    <source>
        <dbReference type="SAM" id="MobiDB-lite"/>
    </source>
</evidence>
<feature type="compositionally biased region" description="Low complexity" evidence="1">
    <location>
        <begin position="128"/>
        <end position="145"/>
    </location>
</feature>
<feature type="compositionally biased region" description="Low complexity" evidence="1">
    <location>
        <begin position="101"/>
        <end position="117"/>
    </location>
</feature>
<proteinExistence type="predicted"/>
<accession>A0AAV1IIP7</accession>
<dbReference type="Proteomes" id="UP001314263">
    <property type="component" value="Unassembled WGS sequence"/>
</dbReference>
<dbReference type="AlphaFoldDB" id="A0AAV1IIP7"/>
<comment type="caution">
    <text evidence="3">The sequence shown here is derived from an EMBL/GenBank/DDBJ whole genome shotgun (WGS) entry which is preliminary data.</text>
</comment>